<accession>A0ABS6JUQ8</accession>
<dbReference type="EMBL" id="JAHQCR010000050">
    <property type="protein sequence ID" value="MBU9722155.1"/>
    <property type="molecule type" value="Genomic_DNA"/>
</dbReference>
<dbReference type="InterPro" id="IPR050742">
    <property type="entry name" value="Helicase_Restrict-Modif_Enz"/>
</dbReference>
<dbReference type="CDD" id="cd18785">
    <property type="entry name" value="SF2_C"/>
    <property type="match status" value="1"/>
</dbReference>
<dbReference type="Proteomes" id="UP000790580">
    <property type="component" value="Unassembled WGS sequence"/>
</dbReference>
<dbReference type="Gene3D" id="3.40.50.300">
    <property type="entry name" value="P-loop containing nucleotide triphosphate hydrolases"/>
    <property type="match status" value="2"/>
</dbReference>
<protein>
    <submittedName>
        <fullName evidence="2">DEAD/DEAH box helicase family protein</fullName>
    </submittedName>
</protein>
<dbReference type="GO" id="GO:0004386">
    <property type="term" value="F:helicase activity"/>
    <property type="evidence" value="ECO:0007669"/>
    <property type="project" value="UniProtKB-KW"/>
</dbReference>
<evidence type="ECO:0000313" key="3">
    <source>
        <dbReference type="Proteomes" id="UP000790580"/>
    </source>
</evidence>
<keyword evidence="2" id="KW-0067">ATP-binding</keyword>
<dbReference type="PANTHER" id="PTHR47396:SF1">
    <property type="entry name" value="ATP-DEPENDENT HELICASE IRC3-RELATED"/>
    <property type="match status" value="1"/>
</dbReference>
<comment type="caution">
    <text evidence="2">The sequence shown here is derived from an EMBL/GenBank/DDBJ whole genome shotgun (WGS) entry which is preliminary data.</text>
</comment>
<reference evidence="2 3" key="1">
    <citation type="submission" date="2021-06" db="EMBL/GenBank/DDBJ databases">
        <title>Bacillus sp. RD4P76, an endophyte from a halophyte.</title>
        <authorList>
            <person name="Sun J.-Q."/>
        </authorList>
    </citation>
    <scope>NUCLEOTIDE SEQUENCE [LARGE SCALE GENOMIC DNA]</scope>
    <source>
        <strain evidence="2 3">JCM 17098</strain>
    </source>
</reference>
<keyword evidence="2" id="KW-0347">Helicase</keyword>
<dbReference type="Pfam" id="PF04851">
    <property type="entry name" value="ResIII"/>
    <property type="match status" value="1"/>
</dbReference>
<organism evidence="2 3">
    <name type="scientific">Evansella alkalicola</name>
    <dbReference type="NCBI Taxonomy" id="745819"/>
    <lineage>
        <taxon>Bacteria</taxon>
        <taxon>Bacillati</taxon>
        <taxon>Bacillota</taxon>
        <taxon>Bacilli</taxon>
        <taxon>Bacillales</taxon>
        <taxon>Bacillaceae</taxon>
        <taxon>Evansella</taxon>
    </lineage>
</organism>
<dbReference type="InterPro" id="IPR027417">
    <property type="entry name" value="P-loop_NTPase"/>
</dbReference>
<keyword evidence="3" id="KW-1185">Reference proteome</keyword>
<name>A0ABS6JUQ8_9BACI</name>
<keyword evidence="2" id="KW-0378">Hydrolase</keyword>
<keyword evidence="2" id="KW-0547">Nucleotide-binding</keyword>
<evidence type="ECO:0000259" key="1">
    <source>
        <dbReference type="SMART" id="SM00487"/>
    </source>
</evidence>
<evidence type="ECO:0000313" key="2">
    <source>
        <dbReference type="EMBL" id="MBU9722155.1"/>
    </source>
</evidence>
<dbReference type="InterPro" id="IPR006935">
    <property type="entry name" value="Helicase/UvrB_N"/>
</dbReference>
<dbReference type="InterPro" id="IPR014001">
    <property type="entry name" value="Helicase_ATP-bd"/>
</dbReference>
<dbReference type="SUPFAM" id="SSF52540">
    <property type="entry name" value="P-loop containing nucleoside triphosphate hydrolases"/>
    <property type="match status" value="2"/>
</dbReference>
<feature type="domain" description="Helicase ATP-binding" evidence="1">
    <location>
        <begin position="43"/>
        <end position="273"/>
    </location>
</feature>
<gene>
    <name evidence="2" type="ORF">KS407_11985</name>
</gene>
<proteinExistence type="predicted"/>
<dbReference type="PANTHER" id="PTHR47396">
    <property type="entry name" value="TYPE I RESTRICTION ENZYME ECOKI R PROTEIN"/>
    <property type="match status" value="1"/>
</dbReference>
<dbReference type="RefSeq" id="WP_088076396.1">
    <property type="nucleotide sequence ID" value="NZ_JAHQCR010000050.1"/>
</dbReference>
<dbReference type="SMART" id="SM00487">
    <property type="entry name" value="DEXDc"/>
    <property type="match status" value="1"/>
</dbReference>
<sequence length="915" mass="107476">MSSKPKKKKQISLPLLDELKRHDASLFNENIAFQVPEYVNNNLIHDLRDYQENAIRFFHYTQTFNDARNINHVLFNMATGSGKTDLMAALILFMFKEYGYQNFVFTVNTNSVLNKTIDNLTNKASNKYLFQQTMEINGERINIIPVTRFPVEQSQNVIYLKLSTVQSLSNDLFIPAENSMSELEYGRNKVVILGDEAHHYSASTKKEKDEEKTWEAAIKRILNAREDNRLMEFTATIDLENRNIYEKYKDKVIYRYTLDKFMFQGFSKNVKRIEGSADDRDKMLNVVLLSEYRRYTALAKGIPIFKPVIMFKSQNIKASNYSNEVFNEMIEGLTVEVLNQFILRQQKLDDSESSTLNYAYQYYLEHSEELPTILRTIKREFEPRRVLNANDSDRGAGMLEKGQYQALNSLEDEDNLYRVIFAVAKLTEGWDVLNLYDIVRISENAKGDKKSTMSEAQLIGRGARYNPFILEGQSSYKRRFEDDSHDSLLLETLHYHTINEPQYLKNLVNSLEALDLPSGTDEKNPPLEVKVKSSFKRTDVWRHGKIFYNQTIVVPDSYYTDLSKYGVQSINDVTLPWSYSSREVDYKEESTSLKTHPIVVKLDDRYFKKAMQKLTFFRFDSMKRYLPELKSKEEFLYGENWLNIKKLTLRVEAPIEFAESDLTSKDKLNIVMSYLSDIETKIIKGYSSARGSNNFIGYPIKEYLTDYRKRVPKYDSLKGNRSQIVEPRKMLGDEKDWFVYNLAIVNELEYDLIQKIGERVQELRGKYPETYLFRMDEQMNRETRKGENLKLHQFQQSEQVRFEGFQPDFILYLRNAEYYIQVFIEPKGGDSRRMEREQWKEELLTYITEHEAELVFEDEVSNVKIKGLKFYTDKDGRNMFSQLAQVVLDKDHFSGLSYEQESKVAELPLLYDDDK</sequence>